<dbReference type="InterPro" id="IPR000160">
    <property type="entry name" value="GGDEF_dom"/>
</dbReference>
<evidence type="ECO:0000313" key="2">
    <source>
        <dbReference type="EMBL" id="VVN98369.1"/>
    </source>
</evidence>
<dbReference type="Proteomes" id="UP000326018">
    <property type="component" value="Unassembled WGS sequence"/>
</dbReference>
<reference evidence="2 3" key="1">
    <citation type="submission" date="2019-09" db="EMBL/GenBank/DDBJ databases">
        <authorList>
            <person name="Chandra G."/>
            <person name="Truman W A."/>
        </authorList>
    </citation>
    <scope>NUCLEOTIDE SEQUENCE [LARGE SCALE GENOMIC DNA]</scope>
    <source>
        <strain evidence="2">PS712</strain>
    </source>
</reference>
<dbReference type="Pfam" id="PF00990">
    <property type="entry name" value="GGDEF"/>
    <property type="match status" value="1"/>
</dbReference>
<gene>
    <name evidence="2" type="ORF">PS712_02458</name>
</gene>
<dbReference type="InterPro" id="IPR043128">
    <property type="entry name" value="Rev_trsase/Diguanyl_cyclase"/>
</dbReference>
<protein>
    <recommendedName>
        <fullName evidence="1">GGDEF domain-containing protein</fullName>
    </recommendedName>
</protein>
<dbReference type="OrthoDB" id="8432393at2"/>
<dbReference type="InterPro" id="IPR040572">
    <property type="entry name" value="TackOD1"/>
</dbReference>
<evidence type="ECO:0000259" key="1">
    <source>
        <dbReference type="PROSITE" id="PS50887"/>
    </source>
</evidence>
<name>A0A5E7C1W6_PSEFL</name>
<dbReference type="Pfam" id="PF18551">
    <property type="entry name" value="TackOD1"/>
    <property type="match status" value="1"/>
</dbReference>
<accession>A0A5E7C1W6</accession>
<sequence length="465" mass="53104">MPTPKPRIAILGNRVPGLNIPELEHFTDLGSLLAAVAFDVVLLDMPAAYAAKVLRKLRSIEPYRYTLIYCCRDQDGWCEALGDGACPIESSEIKTQWASWQERFRLFRQGSGQERFESRVLTWLWLRDNAQVYALRDPEVPQHYRYPLLDALADNEPVNSFVWLSLMVQQDWLEEGVLVDRVRLCSDCGSGRLNYIDVCAECHALDISRQPSLHCFTCGHVGPQESFLKDAVLLCPNCLNRLRHIGSDYDRPMENYRCRSCQAFFVDAEVQARCLDCGLSHSPDKLRVREVRDFRLAEAGRFRCRQEFSERSARHFGRLNLLGGKDFFDLLNWQIQIVRRYSLPAFSLIGLRFVNLAGTLTRLGEQRGHAFVDSVAERLQESVRETDRCSRSTEEYFWIMLPHTDEKGLESVKQRLGRVAELFSAPEISDVSLRVVSITAPKDLIDQEDAELLVARLAGELGDAP</sequence>
<dbReference type="Gene3D" id="3.30.70.270">
    <property type="match status" value="1"/>
</dbReference>
<dbReference type="EMBL" id="CABVIB010000010">
    <property type="protein sequence ID" value="VVN98369.1"/>
    <property type="molecule type" value="Genomic_DNA"/>
</dbReference>
<organism evidence="2 3">
    <name type="scientific">Pseudomonas fluorescens</name>
    <dbReference type="NCBI Taxonomy" id="294"/>
    <lineage>
        <taxon>Bacteria</taxon>
        <taxon>Pseudomonadati</taxon>
        <taxon>Pseudomonadota</taxon>
        <taxon>Gammaproteobacteria</taxon>
        <taxon>Pseudomonadales</taxon>
        <taxon>Pseudomonadaceae</taxon>
        <taxon>Pseudomonas</taxon>
    </lineage>
</organism>
<dbReference type="SUPFAM" id="SSF55073">
    <property type="entry name" value="Nucleotide cyclase"/>
    <property type="match status" value="1"/>
</dbReference>
<dbReference type="InterPro" id="IPR029787">
    <property type="entry name" value="Nucleotide_cyclase"/>
</dbReference>
<evidence type="ECO:0000313" key="3">
    <source>
        <dbReference type="Proteomes" id="UP000326018"/>
    </source>
</evidence>
<feature type="domain" description="GGDEF" evidence="1">
    <location>
        <begin position="344"/>
        <end position="465"/>
    </location>
</feature>
<dbReference type="RefSeq" id="WP_150702548.1">
    <property type="nucleotide sequence ID" value="NZ_CABVIB010000010.1"/>
</dbReference>
<dbReference type="AlphaFoldDB" id="A0A5E7C1W6"/>
<proteinExistence type="predicted"/>
<dbReference type="PROSITE" id="PS50887">
    <property type="entry name" value="GGDEF"/>
    <property type="match status" value="1"/>
</dbReference>